<dbReference type="Gene3D" id="2.30.30.40">
    <property type="entry name" value="SH3 Domains"/>
    <property type="match status" value="1"/>
</dbReference>
<dbReference type="InterPro" id="IPR039315">
    <property type="entry name" value="CheW"/>
</dbReference>
<evidence type="ECO:0000256" key="3">
    <source>
        <dbReference type="ARBA" id="ARBA00022490"/>
    </source>
</evidence>
<comment type="subcellular location">
    <subcellularLocation>
        <location evidence="1">Cytoplasm</location>
    </subcellularLocation>
</comment>
<dbReference type="KEGG" id="bts:Btus_1518"/>
<keyword evidence="3" id="KW-0963">Cytoplasm</keyword>
<proteinExistence type="predicted"/>
<dbReference type="STRING" id="562970.Btus_1518"/>
<gene>
    <name evidence="6" type="ordered locus">Btus_1518</name>
</gene>
<dbReference type="InterPro" id="IPR036061">
    <property type="entry name" value="CheW-like_dom_sf"/>
</dbReference>
<reference evidence="6 7" key="1">
    <citation type="journal article" date="2011" name="Stand. Genomic Sci.">
        <title>Complete genome sequence of the thermophilic, hydrogen-oxidizing Bacillus tusciae type strain (T2) and reclassification in the new genus, Kyrpidia gen. nov. as Kyrpidia tusciae comb. nov. and emendation of the family Alicyclobacillaceae da Costa and Rainey, 2010.</title>
        <authorList>
            <person name="Klenk H.P."/>
            <person name="Lapidus A."/>
            <person name="Chertkov O."/>
            <person name="Copeland A."/>
            <person name="Del Rio T.G."/>
            <person name="Nolan M."/>
            <person name="Lucas S."/>
            <person name="Chen F."/>
            <person name="Tice H."/>
            <person name="Cheng J.F."/>
            <person name="Han C."/>
            <person name="Bruce D."/>
            <person name="Goodwin L."/>
            <person name="Pitluck S."/>
            <person name="Pati A."/>
            <person name="Ivanova N."/>
            <person name="Mavromatis K."/>
            <person name="Daum C."/>
            <person name="Chen A."/>
            <person name="Palaniappan K."/>
            <person name="Chang Y.J."/>
            <person name="Land M."/>
            <person name="Hauser L."/>
            <person name="Jeffries C.D."/>
            <person name="Detter J.C."/>
            <person name="Rohde M."/>
            <person name="Abt B."/>
            <person name="Pukall R."/>
            <person name="Goker M."/>
            <person name="Bristow J."/>
            <person name="Markowitz V."/>
            <person name="Hugenholtz P."/>
            <person name="Eisen J.A."/>
        </authorList>
    </citation>
    <scope>NUCLEOTIDE SEQUENCE [LARGE SCALE GENOMIC DNA]</scope>
    <source>
        <strain evidence="6 7">DSM 2912</strain>
    </source>
</reference>
<dbReference type="PANTHER" id="PTHR22617">
    <property type="entry name" value="CHEMOTAXIS SENSOR HISTIDINE KINASE-RELATED"/>
    <property type="match status" value="1"/>
</dbReference>
<dbReference type="CDD" id="cd00732">
    <property type="entry name" value="CheW"/>
    <property type="match status" value="1"/>
</dbReference>
<sequence>MEQKSQEPDREVKVIVFQLATEEYGVEVSQVLSIERMQKITRVPRTPAFVKGVINLRGVVTPIIDLRARFGLPEVEYTDDTRIVVVAVGEMEVGLVVDAANDVIDVPMSRVDPPPAVVGGVKAEYLRGVAKLDDRLLVLLNLDRVLSVQEVAQLGAMSW</sequence>
<accession>D5WPH2</accession>
<dbReference type="GO" id="GO:0006935">
    <property type="term" value="P:chemotaxis"/>
    <property type="evidence" value="ECO:0007669"/>
    <property type="project" value="UniProtKB-KW"/>
</dbReference>
<dbReference type="EMBL" id="CP002017">
    <property type="protein sequence ID" value="ADG06231.1"/>
    <property type="molecule type" value="Genomic_DNA"/>
</dbReference>
<feature type="domain" description="CheW-like" evidence="5">
    <location>
        <begin position="11"/>
        <end position="151"/>
    </location>
</feature>
<evidence type="ECO:0000256" key="1">
    <source>
        <dbReference type="ARBA" id="ARBA00004496"/>
    </source>
</evidence>
<evidence type="ECO:0000256" key="4">
    <source>
        <dbReference type="ARBA" id="ARBA00022500"/>
    </source>
</evidence>
<dbReference type="AlphaFoldDB" id="D5WPH2"/>
<dbReference type="GO" id="GO:0007165">
    <property type="term" value="P:signal transduction"/>
    <property type="evidence" value="ECO:0007669"/>
    <property type="project" value="InterPro"/>
</dbReference>
<dbReference type="Gene3D" id="2.40.50.180">
    <property type="entry name" value="CheA-289, Domain 4"/>
    <property type="match status" value="1"/>
</dbReference>
<organism evidence="6 7">
    <name type="scientific">Kyrpidia tusciae (strain DSM 2912 / NBRC 15312 / T2)</name>
    <name type="common">Bacillus tusciae</name>
    <dbReference type="NCBI Taxonomy" id="562970"/>
    <lineage>
        <taxon>Bacteria</taxon>
        <taxon>Bacillati</taxon>
        <taxon>Bacillota</taxon>
        <taxon>Bacilli</taxon>
        <taxon>Bacillales</taxon>
        <taxon>Alicyclobacillaceae</taxon>
        <taxon>Kyrpidia</taxon>
    </lineage>
</organism>
<evidence type="ECO:0000313" key="6">
    <source>
        <dbReference type="EMBL" id="ADG06231.1"/>
    </source>
</evidence>
<evidence type="ECO:0000256" key="2">
    <source>
        <dbReference type="ARBA" id="ARBA00021483"/>
    </source>
</evidence>
<dbReference type="SMART" id="SM00260">
    <property type="entry name" value="CheW"/>
    <property type="match status" value="1"/>
</dbReference>
<keyword evidence="7" id="KW-1185">Reference proteome</keyword>
<name>D5WPH2_KYRT2</name>
<dbReference type="PROSITE" id="PS50851">
    <property type="entry name" value="CHEW"/>
    <property type="match status" value="1"/>
</dbReference>
<evidence type="ECO:0000313" key="7">
    <source>
        <dbReference type="Proteomes" id="UP000002368"/>
    </source>
</evidence>
<dbReference type="Pfam" id="PF01584">
    <property type="entry name" value="CheW"/>
    <property type="match status" value="1"/>
</dbReference>
<dbReference type="HOGENOM" id="CLU_048995_3_1_9"/>
<evidence type="ECO:0000259" key="5">
    <source>
        <dbReference type="PROSITE" id="PS50851"/>
    </source>
</evidence>
<protein>
    <recommendedName>
        <fullName evidence="2">Chemotaxis protein CheW</fullName>
    </recommendedName>
</protein>
<dbReference type="SUPFAM" id="SSF50341">
    <property type="entry name" value="CheW-like"/>
    <property type="match status" value="1"/>
</dbReference>
<dbReference type="eggNOG" id="COG0835">
    <property type="taxonomic scope" value="Bacteria"/>
</dbReference>
<dbReference type="RefSeq" id="WP_013075520.1">
    <property type="nucleotide sequence ID" value="NC_014098.1"/>
</dbReference>
<keyword evidence="4" id="KW-0145">Chemotaxis</keyword>
<dbReference type="PANTHER" id="PTHR22617:SF23">
    <property type="entry name" value="CHEMOTAXIS PROTEIN CHEW"/>
    <property type="match status" value="1"/>
</dbReference>
<dbReference type="Proteomes" id="UP000002368">
    <property type="component" value="Chromosome"/>
</dbReference>
<dbReference type="OrthoDB" id="9794382at2"/>
<dbReference type="GO" id="GO:0005829">
    <property type="term" value="C:cytosol"/>
    <property type="evidence" value="ECO:0007669"/>
    <property type="project" value="TreeGrafter"/>
</dbReference>
<dbReference type="InterPro" id="IPR002545">
    <property type="entry name" value="CheW-lke_dom"/>
</dbReference>
<dbReference type="FunFam" id="2.40.50.180:FF:000002">
    <property type="entry name" value="Chemotaxis protein CheW"/>
    <property type="match status" value="1"/>
</dbReference>